<name>A0ABT8QJ02_9FIRM</name>
<dbReference type="Proteomes" id="UP001176021">
    <property type="component" value="Unassembled WGS sequence"/>
</dbReference>
<proteinExistence type="predicted"/>
<evidence type="ECO:0000313" key="2">
    <source>
        <dbReference type="Proteomes" id="UP001176021"/>
    </source>
</evidence>
<dbReference type="RefSeq" id="WP_301997401.1">
    <property type="nucleotide sequence ID" value="NZ_JAMJEV010000001.1"/>
</dbReference>
<evidence type="ECO:0000313" key="1">
    <source>
        <dbReference type="EMBL" id="MDO0821288.1"/>
    </source>
</evidence>
<accession>A0ABT8QJ02</accession>
<keyword evidence="2" id="KW-1185">Reference proteome</keyword>
<sequence>MLVAIYARSANEDDIIMQVENCRRYILENWNLTTQIKQFTEIVEGPQNLANCLELQKLLKEANYLDAVVVFHPFSFFSHIINEFIIIYKIIGRRKIHYAINLPTDN</sequence>
<protein>
    <recommendedName>
        <fullName evidence="3">Resolvase/invertase-type recombinase catalytic domain-containing protein</fullName>
    </recommendedName>
</protein>
<reference evidence="1" key="1">
    <citation type="submission" date="2022-05" db="EMBL/GenBank/DDBJ databases">
        <title>Expanded diversity of anoxic marine methylotrophy in a Black Sea sulfate reducing microorganism.</title>
        <authorList>
            <person name="Fischer P.Q."/>
            <person name="Stams A.J.M."/>
            <person name="Villanueva L."/>
            <person name="Sousa D.Z."/>
        </authorList>
    </citation>
    <scope>NUCLEOTIDE SEQUENCE</scope>
    <source>
        <strain evidence="1">P130</strain>
    </source>
</reference>
<gene>
    <name evidence="1" type="ORF">M8H41_00225</name>
</gene>
<evidence type="ECO:0008006" key="3">
    <source>
        <dbReference type="Google" id="ProtNLM"/>
    </source>
</evidence>
<dbReference type="EMBL" id="JAMJEV010000001">
    <property type="protein sequence ID" value="MDO0821288.1"/>
    <property type="molecule type" value="Genomic_DNA"/>
</dbReference>
<organism evidence="1 2">
    <name type="scientific">Desulfosporosinus nitroreducens</name>
    <dbReference type="NCBI Taxonomy" id="2018668"/>
    <lineage>
        <taxon>Bacteria</taxon>
        <taxon>Bacillati</taxon>
        <taxon>Bacillota</taxon>
        <taxon>Clostridia</taxon>
        <taxon>Eubacteriales</taxon>
        <taxon>Desulfitobacteriaceae</taxon>
        <taxon>Desulfosporosinus</taxon>
    </lineage>
</organism>
<comment type="caution">
    <text evidence="1">The sequence shown here is derived from an EMBL/GenBank/DDBJ whole genome shotgun (WGS) entry which is preliminary data.</text>
</comment>